<dbReference type="AlphaFoldDB" id="L0HI44"/>
<dbReference type="PROSITE" id="PS50943">
    <property type="entry name" value="HTH_CROC1"/>
    <property type="match status" value="1"/>
</dbReference>
<reference evidence="3" key="1">
    <citation type="submission" date="2011-12" db="EMBL/GenBank/DDBJ databases">
        <title>Complete sequence of Methanoregula formicicum SMSP.</title>
        <authorList>
            <person name="Lucas S."/>
            <person name="Han J."/>
            <person name="Lapidus A."/>
            <person name="Cheng J.-F."/>
            <person name="Goodwin L."/>
            <person name="Pitluck S."/>
            <person name="Peters L."/>
            <person name="Ovchinnikova G."/>
            <person name="Teshima H."/>
            <person name="Detter J.C."/>
            <person name="Han C."/>
            <person name="Tapia R."/>
            <person name="Land M."/>
            <person name="Hauser L."/>
            <person name="Kyrpides N."/>
            <person name="Ivanova N."/>
            <person name="Pagani I."/>
            <person name="Imachi H."/>
            <person name="Tamaki H."/>
            <person name="Sekiguchi Y."/>
            <person name="Kamagata Y."/>
            <person name="Cadillo-Quiroz H."/>
            <person name="Zinder S."/>
            <person name="Liu W.-T."/>
            <person name="Woyke T."/>
        </authorList>
    </citation>
    <scope>NUCLEOTIDE SEQUENCE [LARGE SCALE GENOMIC DNA]</scope>
    <source>
        <strain evidence="3">DSM 22288 / NBRC 105244 / SMSP</strain>
    </source>
</reference>
<dbReference type="SUPFAM" id="SSF47413">
    <property type="entry name" value="lambda repressor-like DNA-binding domains"/>
    <property type="match status" value="1"/>
</dbReference>
<gene>
    <name evidence="2" type="ordered locus">Metfor_2692</name>
</gene>
<dbReference type="GeneID" id="14308475"/>
<dbReference type="InterPro" id="IPR001387">
    <property type="entry name" value="Cro/C1-type_HTH"/>
</dbReference>
<keyword evidence="3" id="KW-1185">Reference proteome</keyword>
<name>L0HI44_METFS</name>
<protein>
    <submittedName>
        <fullName evidence="2">Putative transcriptional regulator</fullName>
    </submittedName>
</protein>
<feature type="domain" description="HTH cro/C1-type" evidence="1">
    <location>
        <begin position="32"/>
        <end position="55"/>
    </location>
</feature>
<organism evidence="2 3">
    <name type="scientific">Methanoregula formicica (strain DSM 22288 / NBRC 105244 / SMSP)</name>
    <dbReference type="NCBI Taxonomy" id="593750"/>
    <lineage>
        <taxon>Archaea</taxon>
        <taxon>Methanobacteriati</taxon>
        <taxon>Methanobacteriota</taxon>
        <taxon>Stenosarchaea group</taxon>
        <taxon>Methanomicrobia</taxon>
        <taxon>Methanomicrobiales</taxon>
        <taxon>Methanoregulaceae</taxon>
        <taxon>Methanoregula</taxon>
    </lineage>
</organism>
<reference evidence="2 3" key="2">
    <citation type="journal article" date="2014" name="Genome Announc.">
        <title>Complete Genome Sequence of Methanoregula formicica SMSPT, a Mesophilic Hydrogenotrophic Methanogen Isolated from a Methanogenic Upflow Anaerobic Sludge Blanket Reactor.</title>
        <authorList>
            <person name="Yamamoto K."/>
            <person name="Tamaki H."/>
            <person name="Cadillo-Quiroz H."/>
            <person name="Imachi H."/>
            <person name="Kyrpides N."/>
            <person name="Woyke T."/>
            <person name="Goodwin L."/>
            <person name="Zinder S.H."/>
            <person name="Kamagata Y."/>
            <person name="Liu W.T."/>
        </authorList>
    </citation>
    <scope>NUCLEOTIDE SEQUENCE [LARGE SCALE GENOMIC DNA]</scope>
    <source>
        <strain evidence="3">DSM 22288 / NBRC 105244 / SMSP</strain>
    </source>
</reference>
<dbReference type="STRING" id="593750.Metfor_2692"/>
<sequence>MTKHCCTLMHCDTMVRNLLPPMRAEMVFRLVQKQGLSQSDAAKKLGVTRAAVSQYMSRKRGAGEVEISSELDLMIDRWALAVVTGESDINLCDVCQCAKQKTPF</sequence>
<dbReference type="RefSeq" id="WP_015286642.1">
    <property type="nucleotide sequence ID" value="NC_019943.1"/>
</dbReference>
<dbReference type="PANTHER" id="PTHR40730">
    <property type="entry name" value="TRANSCRIPTIONAL REGULATOR PROTEIN-LIKE PROTEIN"/>
    <property type="match status" value="1"/>
</dbReference>
<dbReference type="Pfam" id="PF01381">
    <property type="entry name" value="HTH_3"/>
    <property type="match status" value="1"/>
</dbReference>
<dbReference type="CDD" id="cd00093">
    <property type="entry name" value="HTH_XRE"/>
    <property type="match status" value="1"/>
</dbReference>
<accession>L0HI44</accession>
<dbReference type="InterPro" id="IPR036388">
    <property type="entry name" value="WH-like_DNA-bd_sf"/>
</dbReference>
<dbReference type="InterPro" id="IPR010982">
    <property type="entry name" value="Lambda_DNA-bd_dom_sf"/>
</dbReference>
<evidence type="ECO:0000313" key="2">
    <source>
        <dbReference type="EMBL" id="AGB03680.1"/>
    </source>
</evidence>
<dbReference type="Proteomes" id="UP000010824">
    <property type="component" value="Chromosome"/>
</dbReference>
<dbReference type="GO" id="GO:0003677">
    <property type="term" value="F:DNA binding"/>
    <property type="evidence" value="ECO:0007669"/>
    <property type="project" value="InterPro"/>
</dbReference>
<dbReference type="Gene3D" id="1.10.10.10">
    <property type="entry name" value="Winged helix-like DNA-binding domain superfamily/Winged helix DNA-binding domain"/>
    <property type="match status" value="1"/>
</dbReference>
<evidence type="ECO:0000259" key="1">
    <source>
        <dbReference type="PROSITE" id="PS50943"/>
    </source>
</evidence>
<dbReference type="HOGENOM" id="CLU_133047_3_0_2"/>
<dbReference type="OrthoDB" id="42697at2157"/>
<dbReference type="eggNOG" id="arCOG00017">
    <property type="taxonomic scope" value="Archaea"/>
</dbReference>
<evidence type="ECO:0000313" key="3">
    <source>
        <dbReference type="Proteomes" id="UP000010824"/>
    </source>
</evidence>
<dbReference type="InParanoid" id="L0HI44"/>
<dbReference type="EMBL" id="CP003167">
    <property type="protein sequence ID" value="AGB03680.1"/>
    <property type="molecule type" value="Genomic_DNA"/>
</dbReference>
<proteinExistence type="predicted"/>
<dbReference type="KEGG" id="mfo:Metfor_2692"/>